<accession>W6AK13</accession>
<evidence type="ECO:0000313" key="2">
    <source>
        <dbReference type="Proteomes" id="UP000019260"/>
    </source>
</evidence>
<evidence type="ECO:0000313" key="1">
    <source>
        <dbReference type="EMBL" id="AHI57638.1"/>
    </source>
</evidence>
<gene>
    <name evidence="1" type="ORF">P344_01365</name>
</gene>
<dbReference type="STRING" id="838561.P344_01365"/>
<dbReference type="EMBL" id="CP006720">
    <property type="protein sequence ID" value="AHI57638.1"/>
    <property type="molecule type" value="Genomic_DNA"/>
</dbReference>
<dbReference type="HOGENOM" id="CLU_3348785_0_0_14"/>
<dbReference type="Proteomes" id="UP000019260">
    <property type="component" value="Chromosome"/>
</dbReference>
<name>W6AK13_9MOLU</name>
<dbReference type="KEGG" id="smia:P344_01365"/>
<keyword evidence="2" id="KW-1185">Reference proteome</keyword>
<dbReference type="AlphaFoldDB" id="W6AK13"/>
<organism evidence="1 2">
    <name type="scientific">Spiroplasma mirum ATCC 29335</name>
    <dbReference type="NCBI Taxonomy" id="838561"/>
    <lineage>
        <taxon>Bacteria</taxon>
        <taxon>Bacillati</taxon>
        <taxon>Mycoplasmatota</taxon>
        <taxon>Mollicutes</taxon>
        <taxon>Entomoplasmatales</taxon>
        <taxon>Spiroplasmataceae</taxon>
        <taxon>Spiroplasma</taxon>
    </lineage>
</organism>
<reference evidence="1 2" key="1">
    <citation type="submission" date="2013-09" db="EMBL/GenBank/DDBJ databases">
        <title>Complete genome sequence of Spiroplasma mirum suckling mouse cataract agent.</title>
        <authorList>
            <person name="Landry C.A."/>
            <person name="Bastian F.O."/>
            <person name="Thune R.L."/>
        </authorList>
    </citation>
    <scope>NUCLEOTIDE SEQUENCE [LARGE SCALE GENOMIC DNA]</scope>
    <source>
        <strain evidence="1 2">SMCA</strain>
    </source>
</reference>
<sequence length="37" mass="4165">MKNDCLACVISGNLINPIEKDVYLAVVNKPKEYVRLT</sequence>
<proteinExistence type="predicted"/>
<protein>
    <submittedName>
        <fullName evidence="1">Uncharacterized protein</fullName>
    </submittedName>
</protein>
<dbReference type="PATRIC" id="fig|838561.3.peg.257"/>